<evidence type="ECO:0000313" key="2">
    <source>
        <dbReference type="EMBL" id="TWT34716.1"/>
    </source>
</evidence>
<dbReference type="SUPFAM" id="SSF143422">
    <property type="entry name" value="Transposase IS200-like"/>
    <property type="match status" value="1"/>
</dbReference>
<dbReference type="RefSeq" id="WP_146431203.1">
    <property type="nucleotide sequence ID" value="NZ_SJPF01000002.1"/>
</dbReference>
<dbReference type="AlphaFoldDB" id="A0A5C5V830"/>
<feature type="domain" description="Transposase IS200-like" evidence="1">
    <location>
        <begin position="14"/>
        <end position="149"/>
    </location>
</feature>
<dbReference type="Gene3D" id="3.30.70.1290">
    <property type="entry name" value="Transposase IS200-like"/>
    <property type="match status" value="1"/>
</dbReference>
<dbReference type="InterPro" id="IPR052715">
    <property type="entry name" value="RAYT_transposase"/>
</dbReference>
<dbReference type="Pfam" id="PF01797">
    <property type="entry name" value="Y1_Tnp"/>
    <property type="match status" value="1"/>
</dbReference>
<dbReference type="Proteomes" id="UP000318878">
    <property type="component" value="Unassembled WGS sequence"/>
</dbReference>
<name>A0A5C5V830_9BACT</name>
<dbReference type="EMBL" id="SJPF01000002">
    <property type="protein sequence ID" value="TWT34716.1"/>
    <property type="molecule type" value="Genomic_DNA"/>
</dbReference>
<dbReference type="InterPro" id="IPR002686">
    <property type="entry name" value="Transposase_17"/>
</dbReference>
<evidence type="ECO:0000313" key="3">
    <source>
        <dbReference type="Proteomes" id="UP000318878"/>
    </source>
</evidence>
<gene>
    <name evidence="2" type="ORF">Enr8_21290</name>
</gene>
<dbReference type="PANTHER" id="PTHR36966">
    <property type="entry name" value="REP-ASSOCIATED TYROSINE TRANSPOSASE"/>
    <property type="match status" value="1"/>
</dbReference>
<dbReference type="InterPro" id="IPR036515">
    <property type="entry name" value="Transposase_17_sf"/>
</dbReference>
<protein>
    <submittedName>
        <fullName evidence="2">Transposase IS200 like protein</fullName>
    </submittedName>
</protein>
<reference evidence="2 3" key="1">
    <citation type="submission" date="2019-02" db="EMBL/GenBank/DDBJ databases">
        <title>Deep-cultivation of Planctomycetes and their phenomic and genomic characterization uncovers novel biology.</title>
        <authorList>
            <person name="Wiegand S."/>
            <person name="Jogler M."/>
            <person name="Boedeker C."/>
            <person name="Pinto D."/>
            <person name="Vollmers J."/>
            <person name="Rivas-Marin E."/>
            <person name="Kohn T."/>
            <person name="Peeters S.H."/>
            <person name="Heuer A."/>
            <person name="Rast P."/>
            <person name="Oberbeckmann S."/>
            <person name="Bunk B."/>
            <person name="Jeske O."/>
            <person name="Meyerdierks A."/>
            <person name="Storesund J.E."/>
            <person name="Kallscheuer N."/>
            <person name="Luecker S."/>
            <person name="Lage O.M."/>
            <person name="Pohl T."/>
            <person name="Merkel B.J."/>
            <person name="Hornburger P."/>
            <person name="Mueller R.-W."/>
            <person name="Bruemmer F."/>
            <person name="Labrenz M."/>
            <person name="Spormann A.M."/>
            <person name="Op Den Camp H."/>
            <person name="Overmann J."/>
            <person name="Amann R."/>
            <person name="Jetten M.S.M."/>
            <person name="Mascher T."/>
            <person name="Medema M.H."/>
            <person name="Devos D.P."/>
            <person name="Kaster A.-K."/>
            <person name="Ovreas L."/>
            <person name="Rohde M."/>
            <person name="Galperin M.Y."/>
            <person name="Jogler C."/>
        </authorList>
    </citation>
    <scope>NUCLEOTIDE SEQUENCE [LARGE SCALE GENOMIC DNA]</scope>
    <source>
        <strain evidence="2 3">Enr8</strain>
    </source>
</reference>
<proteinExistence type="predicted"/>
<dbReference type="GO" id="GO:0006313">
    <property type="term" value="P:DNA transposition"/>
    <property type="evidence" value="ECO:0007669"/>
    <property type="project" value="InterPro"/>
</dbReference>
<dbReference type="PANTHER" id="PTHR36966:SF1">
    <property type="entry name" value="REP-ASSOCIATED TYROSINE TRANSPOSASE"/>
    <property type="match status" value="1"/>
</dbReference>
<organism evidence="2 3">
    <name type="scientific">Blastopirellula retiformator</name>
    <dbReference type="NCBI Taxonomy" id="2527970"/>
    <lineage>
        <taxon>Bacteria</taxon>
        <taxon>Pseudomonadati</taxon>
        <taxon>Planctomycetota</taxon>
        <taxon>Planctomycetia</taxon>
        <taxon>Pirellulales</taxon>
        <taxon>Pirellulaceae</taxon>
        <taxon>Blastopirellula</taxon>
    </lineage>
</organism>
<dbReference type="GO" id="GO:0043565">
    <property type="term" value="F:sequence-specific DNA binding"/>
    <property type="evidence" value="ECO:0007669"/>
    <property type="project" value="TreeGrafter"/>
</dbReference>
<comment type="caution">
    <text evidence="2">The sequence shown here is derived from an EMBL/GenBank/DDBJ whole genome shotgun (WGS) entry which is preliminary data.</text>
</comment>
<evidence type="ECO:0000259" key="1">
    <source>
        <dbReference type="SMART" id="SM01321"/>
    </source>
</evidence>
<dbReference type="SMART" id="SM01321">
    <property type="entry name" value="Y1_Tnp"/>
    <property type="match status" value="1"/>
</dbReference>
<dbReference type="GO" id="GO:0004803">
    <property type="term" value="F:transposase activity"/>
    <property type="evidence" value="ECO:0007669"/>
    <property type="project" value="InterPro"/>
</dbReference>
<accession>A0A5C5V830</accession>
<dbReference type="NCBIfam" id="NF047646">
    <property type="entry name" value="REP_Tyr_transpos"/>
    <property type="match status" value="1"/>
</dbReference>
<keyword evidence="3" id="KW-1185">Reference proteome</keyword>
<sequence>MAPPKKKQVKHIHEAGHLHELTFSCYQRKPLLTNDTWRGMLAQSIQNAVERHEFHLTAFVFMPEHVHLLVLPQQSASTISSFLNAVKRPFSYRIKQHLIECNSPLLKRLTVQQRPGVQTFRFWQEGPGYDRKIFDPATIQLVIDYIHDNPVKRGLCKRAIDWKWSSARRFLLPESPIEADLPLLSPLPADWNVRGC</sequence>
<dbReference type="OrthoDB" id="9794403at2"/>